<dbReference type="GO" id="GO:0006508">
    <property type="term" value="P:proteolysis"/>
    <property type="evidence" value="ECO:0007669"/>
    <property type="project" value="UniProtKB-KW"/>
</dbReference>
<keyword evidence="4" id="KW-0812">Transmembrane</keyword>
<keyword evidence="1" id="KW-0645">Protease</keyword>
<evidence type="ECO:0000256" key="3">
    <source>
        <dbReference type="SAM" id="MobiDB-lite"/>
    </source>
</evidence>
<dbReference type="SUPFAM" id="SSF50494">
    <property type="entry name" value="Trypsin-like serine proteases"/>
    <property type="match status" value="1"/>
</dbReference>
<protein>
    <recommendedName>
        <fullName evidence="7">Serine protease</fullName>
    </recommendedName>
</protein>
<feature type="transmembrane region" description="Helical" evidence="4">
    <location>
        <begin position="90"/>
        <end position="108"/>
    </location>
</feature>
<evidence type="ECO:0000313" key="5">
    <source>
        <dbReference type="EMBL" id="GIM80744.1"/>
    </source>
</evidence>
<name>A0A919SZ86_9ACTN</name>
<gene>
    <name evidence="5" type="ORF">Aco04nite_72440</name>
</gene>
<accession>A0A919SZ86</accession>
<evidence type="ECO:0008006" key="7">
    <source>
        <dbReference type="Google" id="ProtNLM"/>
    </source>
</evidence>
<sequence length="332" mass="35087">MTTAYDPYGVPGQRRAPHDPLLSLPDHPSGEWAATSYPPQPMPDIDMGPPRVGHPRPARRDSGPYLVSPSGGAPFPVVSEPIEGRRRSRVIPVLLALLLLGGGGFLAWRMEQADARLGDQLSASQVRQTELADRAEKLETQLAGVFDPEAISSSVLPSVFRVRAGNFTGTAFAVGDPADKQTNLLTNYHVVESVWEAGTKKVFLERGKDELTATIVKVSKAKDIALLRTDKEIAGLAVAKETVKPGQQVVVVGTPLGLEDTVTTGVVSAYRPDDSDGPSIQFDAPINPGNSGGPVVNSADQVIGLATAKARDAEGIGLAVPIKTACDTFKVC</sequence>
<dbReference type="Proteomes" id="UP000680865">
    <property type="component" value="Unassembled WGS sequence"/>
</dbReference>
<dbReference type="PANTHER" id="PTHR43343:SF3">
    <property type="entry name" value="PROTEASE DO-LIKE 8, CHLOROPLASTIC"/>
    <property type="match status" value="1"/>
</dbReference>
<dbReference type="RefSeq" id="WP_213001678.1">
    <property type="nucleotide sequence ID" value="NZ_BAAATW010000001.1"/>
</dbReference>
<dbReference type="AlphaFoldDB" id="A0A919SZ86"/>
<dbReference type="InterPro" id="IPR051201">
    <property type="entry name" value="Chloro_Bact_Ser_Proteases"/>
</dbReference>
<evidence type="ECO:0000256" key="4">
    <source>
        <dbReference type="SAM" id="Phobius"/>
    </source>
</evidence>
<evidence type="ECO:0000256" key="2">
    <source>
        <dbReference type="ARBA" id="ARBA00022801"/>
    </source>
</evidence>
<dbReference type="PANTHER" id="PTHR43343">
    <property type="entry name" value="PEPTIDASE S12"/>
    <property type="match status" value="1"/>
</dbReference>
<reference evidence="5" key="1">
    <citation type="submission" date="2021-03" db="EMBL/GenBank/DDBJ databases">
        <title>Whole genome shotgun sequence of Actinoplanes consettensis NBRC 14913.</title>
        <authorList>
            <person name="Komaki H."/>
            <person name="Tamura T."/>
        </authorList>
    </citation>
    <scope>NUCLEOTIDE SEQUENCE</scope>
    <source>
        <strain evidence="5">NBRC 14913</strain>
    </source>
</reference>
<proteinExistence type="predicted"/>
<evidence type="ECO:0000256" key="1">
    <source>
        <dbReference type="ARBA" id="ARBA00022670"/>
    </source>
</evidence>
<keyword evidence="4" id="KW-0472">Membrane</keyword>
<organism evidence="5 6">
    <name type="scientific">Winogradskya consettensis</name>
    <dbReference type="NCBI Taxonomy" id="113560"/>
    <lineage>
        <taxon>Bacteria</taxon>
        <taxon>Bacillati</taxon>
        <taxon>Actinomycetota</taxon>
        <taxon>Actinomycetes</taxon>
        <taxon>Micromonosporales</taxon>
        <taxon>Micromonosporaceae</taxon>
        <taxon>Winogradskya</taxon>
    </lineage>
</organism>
<dbReference type="EMBL" id="BOQP01000043">
    <property type="protein sequence ID" value="GIM80744.1"/>
    <property type="molecule type" value="Genomic_DNA"/>
</dbReference>
<dbReference type="Gene3D" id="2.40.10.120">
    <property type="match status" value="1"/>
</dbReference>
<comment type="caution">
    <text evidence="5">The sequence shown here is derived from an EMBL/GenBank/DDBJ whole genome shotgun (WGS) entry which is preliminary data.</text>
</comment>
<dbReference type="PRINTS" id="PR00834">
    <property type="entry name" value="PROTEASES2C"/>
</dbReference>
<dbReference type="Pfam" id="PF13365">
    <property type="entry name" value="Trypsin_2"/>
    <property type="match status" value="1"/>
</dbReference>
<dbReference type="GO" id="GO:0004252">
    <property type="term" value="F:serine-type endopeptidase activity"/>
    <property type="evidence" value="ECO:0007669"/>
    <property type="project" value="InterPro"/>
</dbReference>
<keyword evidence="4" id="KW-1133">Transmembrane helix</keyword>
<feature type="region of interest" description="Disordered" evidence="3">
    <location>
        <begin position="1"/>
        <end position="70"/>
    </location>
</feature>
<dbReference type="InterPro" id="IPR009003">
    <property type="entry name" value="Peptidase_S1_PA"/>
</dbReference>
<keyword evidence="2" id="KW-0378">Hydrolase</keyword>
<keyword evidence="6" id="KW-1185">Reference proteome</keyword>
<evidence type="ECO:0000313" key="6">
    <source>
        <dbReference type="Proteomes" id="UP000680865"/>
    </source>
</evidence>
<dbReference type="InterPro" id="IPR001940">
    <property type="entry name" value="Peptidase_S1C"/>
</dbReference>